<feature type="DNA-binding region" description="H-T-H motif" evidence="2">
    <location>
        <begin position="50"/>
        <end position="69"/>
    </location>
</feature>
<accession>E3J9L3</accession>
<evidence type="ECO:0000256" key="2">
    <source>
        <dbReference type="PROSITE-ProRule" id="PRU00335"/>
    </source>
</evidence>
<feature type="domain" description="HTH tetR-type" evidence="3">
    <location>
        <begin position="27"/>
        <end position="87"/>
    </location>
</feature>
<dbReference type="InParanoid" id="E3J9L3"/>
<dbReference type="InterPro" id="IPR001647">
    <property type="entry name" value="HTH_TetR"/>
</dbReference>
<evidence type="ECO:0000313" key="5">
    <source>
        <dbReference type="Proteomes" id="UP000002484"/>
    </source>
</evidence>
<keyword evidence="5" id="KW-1185">Reference proteome</keyword>
<dbReference type="InterPro" id="IPR023772">
    <property type="entry name" value="DNA-bd_HTH_TetR-type_CS"/>
</dbReference>
<reference evidence="4 5" key="1">
    <citation type="submission" date="2010-10" db="EMBL/GenBank/DDBJ databases">
        <title>Complete sequence of Frankia sp. EuI1c.</title>
        <authorList>
            <consortium name="US DOE Joint Genome Institute"/>
            <person name="Lucas S."/>
            <person name="Copeland A."/>
            <person name="Lapidus A."/>
            <person name="Cheng J.-F."/>
            <person name="Bruce D."/>
            <person name="Goodwin L."/>
            <person name="Pitluck S."/>
            <person name="Chertkov O."/>
            <person name="Detter J.C."/>
            <person name="Han C."/>
            <person name="Tapia R."/>
            <person name="Land M."/>
            <person name="Hauser L."/>
            <person name="Jeffries C."/>
            <person name="Kyrpides N."/>
            <person name="Ivanova N."/>
            <person name="Mikhailova N."/>
            <person name="Beauchemin N."/>
            <person name="Sen A."/>
            <person name="Sur S.A."/>
            <person name="Gtari M."/>
            <person name="Wall L."/>
            <person name="Tisa L."/>
            <person name="Woyke T."/>
        </authorList>
    </citation>
    <scope>NUCLEOTIDE SEQUENCE [LARGE SCALE GENOMIC DNA]</scope>
    <source>
        <strain evidence="5">DSM 45817 / CECT 9037 / EuI1c</strain>
    </source>
</reference>
<evidence type="ECO:0000259" key="3">
    <source>
        <dbReference type="PROSITE" id="PS50977"/>
    </source>
</evidence>
<dbReference type="EMBL" id="CP002299">
    <property type="protein sequence ID" value="ADP83377.1"/>
    <property type="molecule type" value="Genomic_DNA"/>
</dbReference>
<dbReference type="GO" id="GO:0000976">
    <property type="term" value="F:transcription cis-regulatory region binding"/>
    <property type="evidence" value="ECO:0007669"/>
    <property type="project" value="TreeGrafter"/>
</dbReference>
<gene>
    <name evidence="4" type="ordered locus">FraEuI1c_5390</name>
</gene>
<organism evidence="4 5">
    <name type="scientific">Pseudofrankia inefficax (strain DSM 45817 / CECT 9037 / DDB 130130 / EuI1c)</name>
    <name type="common">Frankia inefficax</name>
    <dbReference type="NCBI Taxonomy" id="298654"/>
    <lineage>
        <taxon>Bacteria</taxon>
        <taxon>Bacillati</taxon>
        <taxon>Actinomycetota</taxon>
        <taxon>Actinomycetes</taxon>
        <taxon>Frankiales</taxon>
        <taxon>Frankiaceae</taxon>
        <taxon>Pseudofrankia</taxon>
    </lineage>
</organism>
<dbReference type="Gene3D" id="1.10.357.10">
    <property type="entry name" value="Tetracycline Repressor, domain 2"/>
    <property type="match status" value="1"/>
</dbReference>
<dbReference type="eggNOG" id="COG1309">
    <property type="taxonomic scope" value="Bacteria"/>
</dbReference>
<dbReference type="InterPro" id="IPR050109">
    <property type="entry name" value="HTH-type_TetR-like_transc_reg"/>
</dbReference>
<evidence type="ECO:0000313" key="4">
    <source>
        <dbReference type="EMBL" id="ADP83377.1"/>
    </source>
</evidence>
<dbReference type="AlphaFoldDB" id="E3J9L3"/>
<proteinExistence type="predicted"/>
<dbReference type="PROSITE" id="PS01081">
    <property type="entry name" value="HTH_TETR_1"/>
    <property type="match status" value="1"/>
</dbReference>
<dbReference type="PANTHER" id="PTHR30055">
    <property type="entry name" value="HTH-TYPE TRANSCRIPTIONAL REGULATOR RUTR"/>
    <property type="match status" value="1"/>
</dbReference>
<dbReference type="HOGENOM" id="CLU_091667_0_0_11"/>
<dbReference type="RefSeq" id="WP_013426495.1">
    <property type="nucleotide sequence ID" value="NC_014666.1"/>
</dbReference>
<protein>
    <submittedName>
        <fullName evidence="4">Regulatory protein TetR</fullName>
    </submittedName>
</protein>
<dbReference type="Pfam" id="PF00440">
    <property type="entry name" value="TetR_N"/>
    <property type="match status" value="1"/>
</dbReference>
<sequence>MSTLSEEPAWKQRAVERSTKAARLRAERKVQQFLEAAQEIIVAKGSTDFTVQEVVDRSHQSLRSFYQHFGGKHELLLALFENALRRSADEIRAAATSEVDPLAGLELAVRMLFASSLPGPESSHPLFTDFATQLLVSYPAEVRSAHEPMLTLFAELMGRVDATGQLRTELRPRRAAAMVMQSVMFLAQSTAVVADSEGAHPLTGDEVWNFCAGGFVRPLAG</sequence>
<dbReference type="InterPro" id="IPR009057">
    <property type="entry name" value="Homeodomain-like_sf"/>
</dbReference>
<dbReference type="STRING" id="298654.FraEuI1c_5390"/>
<dbReference type="PROSITE" id="PS50977">
    <property type="entry name" value="HTH_TETR_2"/>
    <property type="match status" value="1"/>
</dbReference>
<dbReference type="GO" id="GO:0003700">
    <property type="term" value="F:DNA-binding transcription factor activity"/>
    <property type="evidence" value="ECO:0007669"/>
    <property type="project" value="TreeGrafter"/>
</dbReference>
<name>E3J9L3_PSEI1</name>
<dbReference type="KEGG" id="fri:FraEuI1c_5390"/>
<dbReference type="PANTHER" id="PTHR30055:SF226">
    <property type="entry name" value="HTH-TYPE TRANSCRIPTIONAL REGULATOR PKSA"/>
    <property type="match status" value="1"/>
</dbReference>
<keyword evidence="1 2" id="KW-0238">DNA-binding</keyword>
<dbReference type="SUPFAM" id="SSF46689">
    <property type="entry name" value="Homeodomain-like"/>
    <property type="match status" value="1"/>
</dbReference>
<dbReference type="Proteomes" id="UP000002484">
    <property type="component" value="Chromosome"/>
</dbReference>
<evidence type="ECO:0000256" key="1">
    <source>
        <dbReference type="ARBA" id="ARBA00023125"/>
    </source>
</evidence>